<feature type="repeat" description="ANK" evidence="3">
    <location>
        <begin position="52"/>
        <end position="84"/>
    </location>
</feature>
<dbReference type="Proteomes" id="UP000054937">
    <property type="component" value="Unassembled WGS sequence"/>
</dbReference>
<dbReference type="Pfam" id="PF12796">
    <property type="entry name" value="Ank_2"/>
    <property type="match status" value="1"/>
</dbReference>
<protein>
    <submittedName>
        <fullName evidence="4">Ankyrin repeat-containing domain</fullName>
    </submittedName>
</protein>
<evidence type="ECO:0000313" key="4">
    <source>
        <dbReference type="EMBL" id="KRX08013.1"/>
    </source>
</evidence>
<dbReference type="GO" id="GO:0085020">
    <property type="term" value="P:protein K6-linked ubiquitination"/>
    <property type="evidence" value="ECO:0007669"/>
    <property type="project" value="TreeGrafter"/>
</dbReference>
<dbReference type="InParanoid" id="A0A0V0R0Y7"/>
<dbReference type="PROSITE" id="PS50297">
    <property type="entry name" value="ANK_REP_REGION"/>
    <property type="match status" value="2"/>
</dbReference>
<feature type="repeat" description="ANK" evidence="3">
    <location>
        <begin position="85"/>
        <end position="117"/>
    </location>
</feature>
<dbReference type="OrthoDB" id="341259at2759"/>
<organism evidence="4 5">
    <name type="scientific">Pseudocohnilembus persalinus</name>
    <name type="common">Ciliate</name>
    <dbReference type="NCBI Taxonomy" id="266149"/>
    <lineage>
        <taxon>Eukaryota</taxon>
        <taxon>Sar</taxon>
        <taxon>Alveolata</taxon>
        <taxon>Ciliophora</taxon>
        <taxon>Intramacronucleata</taxon>
        <taxon>Oligohymenophorea</taxon>
        <taxon>Scuticociliatia</taxon>
        <taxon>Philasterida</taxon>
        <taxon>Pseudocohnilembidae</taxon>
        <taxon>Pseudocohnilembus</taxon>
    </lineage>
</organism>
<dbReference type="SMART" id="SM00248">
    <property type="entry name" value="ANK"/>
    <property type="match status" value="3"/>
</dbReference>
<dbReference type="PANTHER" id="PTHR24171">
    <property type="entry name" value="ANKYRIN REPEAT DOMAIN-CONTAINING PROTEIN 39-RELATED"/>
    <property type="match status" value="1"/>
</dbReference>
<evidence type="ECO:0000256" key="2">
    <source>
        <dbReference type="ARBA" id="ARBA00023043"/>
    </source>
</evidence>
<reference evidence="4 5" key="1">
    <citation type="journal article" date="2015" name="Sci. Rep.">
        <title>Genome of the facultative scuticociliatosis pathogen Pseudocohnilembus persalinus provides insight into its virulence through horizontal gene transfer.</title>
        <authorList>
            <person name="Xiong J."/>
            <person name="Wang G."/>
            <person name="Cheng J."/>
            <person name="Tian M."/>
            <person name="Pan X."/>
            <person name="Warren A."/>
            <person name="Jiang C."/>
            <person name="Yuan D."/>
            <person name="Miao W."/>
        </authorList>
    </citation>
    <scope>NUCLEOTIDE SEQUENCE [LARGE SCALE GENOMIC DNA]</scope>
    <source>
        <strain evidence="4">36N120E</strain>
    </source>
</reference>
<proteinExistence type="predicted"/>
<keyword evidence="2 3" id="KW-0040">ANK repeat</keyword>
<dbReference type="PANTHER" id="PTHR24171:SF8">
    <property type="entry name" value="BRCA1-ASSOCIATED RING DOMAIN PROTEIN 1"/>
    <property type="match status" value="1"/>
</dbReference>
<dbReference type="InterPro" id="IPR002110">
    <property type="entry name" value="Ankyrin_rpt"/>
</dbReference>
<keyword evidence="5" id="KW-1185">Reference proteome</keyword>
<dbReference type="PROSITE" id="PS50088">
    <property type="entry name" value="ANK_REPEAT"/>
    <property type="match status" value="2"/>
</dbReference>
<name>A0A0V0R0Y7_PSEPJ</name>
<dbReference type="EMBL" id="LDAU01000076">
    <property type="protein sequence ID" value="KRX08013.1"/>
    <property type="molecule type" value="Genomic_DNA"/>
</dbReference>
<evidence type="ECO:0000256" key="1">
    <source>
        <dbReference type="ARBA" id="ARBA00022737"/>
    </source>
</evidence>
<dbReference type="InterPro" id="IPR036770">
    <property type="entry name" value="Ankyrin_rpt-contain_sf"/>
</dbReference>
<evidence type="ECO:0000256" key="3">
    <source>
        <dbReference type="PROSITE-ProRule" id="PRU00023"/>
    </source>
</evidence>
<comment type="caution">
    <text evidence="4">The sequence shown here is derived from an EMBL/GenBank/DDBJ whole genome shotgun (WGS) entry which is preliminary data.</text>
</comment>
<accession>A0A0V0R0Y7</accession>
<evidence type="ECO:0000313" key="5">
    <source>
        <dbReference type="Proteomes" id="UP000054937"/>
    </source>
</evidence>
<dbReference type="AlphaFoldDB" id="A0A0V0R0Y7"/>
<dbReference type="GO" id="GO:0004842">
    <property type="term" value="F:ubiquitin-protein transferase activity"/>
    <property type="evidence" value="ECO:0007669"/>
    <property type="project" value="TreeGrafter"/>
</dbReference>
<dbReference type="Gene3D" id="1.25.40.20">
    <property type="entry name" value="Ankyrin repeat-containing domain"/>
    <property type="match status" value="1"/>
</dbReference>
<dbReference type="SUPFAM" id="SSF48403">
    <property type="entry name" value="Ankyrin repeat"/>
    <property type="match status" value="1"/>
</dbReference>
<keyword evidence="1" id="KW-0677">Repeat</keyword>
<sequence length="247" mass="29070">MSDQLKKAQSRIQKSRDNARRDNLFQAVMKKQQHLLNRYEYTQQDFLSQDNFKNTPLYYAIRNQHIQFISYLLKRGSDPNQHCSFGNTCMHLAFSLNNFEIIGMLLDKGGDLNITNDYGKTPLAYATEETLKNSNLYDAILFTKNASDKVTIKDNNQLLKNNKKSVLNDYHLELEQDLEQKYFMQKVQEKQNFKNNYEKLLSTQKKEDQEQIQNEIQNESYYTFNQINGKNENDAILQYNPSPFSAN</sequence>
<gene>
    <name evidence="4" type="ORF">PPERSA_06191</name>
</gene>